<dbReference type="PANTHER" id="PTHR43084">
    <property type="entry name" value="PERSULFIDE DIOXYGENASE ETHE1"/>
    <property type="match status" value="1"/>
</dbReference>
<dbReference type="InterPro" id="IPR036866">
    <property type="entry name" value="RibonucZ/Hydroxyglut_hydro"/>
</dbReference>
<dbReference type="PROSITE" id="PS50206">
    <property type="entry name" value="RHODANESE_3"/>
    <property type="match status" value="2"/>
</dbReference>
<dbReference type="PANTHER" id="PTHR43084:SF1">
    <property type="entry name" value="PERSULFIDE DIOXYGENASE ETHE1, MITOCHONDRIAL"/>
    <property type="match status" value="1"/>
</dbReference>
<dbReference type="InterPro" id="IPR001763">
    <property type="entry name" value="Rhodanese-like_dom"/>
</dbReference>
<sequence length="476" mass="51232">MIIKQFYLSCLAHASYIIVDERTKTAAVIDPQRDIEQYLDEAEKLGATIKYVLLTHFHADFVAGHLELRDRVGARIYLGASAEAEYDYTPLKDGDALEYGDVRLRVLETPGHTPEGISIVAFDLTKSAETPEAVFTGDTLFVGDVGRPDLMASIGVTADELASALYDSLRLKLMALPDETLVYPAHGAGSMCGKNLGKETFSTIGEQRRTNYALQPMSREEFKAVVTEEQPEAPAYFSHDAVMNKSDRVTLDRNLDRVLRALTLDEVLEEHGSGALLLDVRDPADFAGAHLAGSINIGLNGKFATWAGTLIHPKEKIVIVAEPGTEREAAMRLGRIGLDQVAGYLDGGMGALRSRPELERSIERLTAPGLGERLAEKAPPLVLDVRTDGEREAGRIEGSLHIPLPHLAARVKEIPRDRELAVVCAGGYRSSIAVSLLLGCGFTELADVIGGMDAWGASQLPTAGAGGSACSLSATL</sequence>
<dbReference type="SUPFAM" id="SSF52821">
    <property type="entry name" value="Rhodanese/Cell cycle control phosphatase"/>
    <property type="match status" value="2"/>
</dbReference>
<dbReference type="InterPro" id="IPR051682">
    <property type="entry name" value="Mito_Persulfide_Diox"/>
</dbReference>
<dbReference type="Proteomes" id="UP000320390">
    <property type="component" value="Chromosome"/>
</dbReference>
<dbReference type="InterPro" id="IPR001279">
    <property type="entry name" value="Metallo-B-lactamas"/>
</dbReference>
<dbReference type="GO" id="GO:0050313">
    <property type="term" value="F:sulfur dioxygenase activity"/>
    <property type="evidence" value="ECO:0007669"/>
    <property type="project" value="InterPro"/>
</dbReference>
<dbReference type="InterPro" id="IPR036873">
    <property type="entry name" value="Rhodanese-like_dom_sf"/>
</dbReference>
<dbReference type="GO" id="GO:0046872">
    <property type="term" value="F:metal ion binding"/>
    <property type="evidence" value="ECO:0007669"/>
    <property type="project" value="UniProtKB-KW"/>
</dbReference>
<proteinExistence type="predicted"/>
<dbReference type="GO" id="GO:0006749">
    <property type="term" value="P:glutathione metabolic process"/>
    <property type="evidence" value="ECO:0007669"/>
    <property type="project" value="InterPro"/>
</dbReference>
<reference evidence="3 4" key="1">
    <citation type="submission" date="2019-02" db="EMBL/GenBank/DDBJ databases">
        <title>Deep-cultivation of Planctomycetes and their phenomic and genomic characterization uncovers novel biology.</title>
        <authorList>
            <person name="Wiegand S."/>
            <person name="Jogler M."/>
            <person name="Boedeker C."/>
            <person name="Pinto D."/>
            <person name="Vollmers J."/>
            <person name="Rivas-Marin E."/>
            <person name="Kohn T."/>
            <person name="Peeters S.H."/>
            <person name="Heuer A."/>
            <person name="Rast P."/>
            <person name="Oberbeckmann S."/>
            <person name="Bunk B."/>
            <person name="Jeske O."/>
            <person name="Meyerdierks A."/>
            <person name="Storesund J.E."/>
            <person name="Kallscheuer N."/>
            <person name="Luecker S."/>
            <person name="Lage O.M."/>
            <person name="Pohl T."/>
            <person name="Merkel B.J."/>
            <person name="Hornburger P."/>
            <person name="Mueller R.-W."/>
            <person name="Bruemmer F."/>
            <person name="Labrenz M."/>
            <person name="Spormann A.M."/>
            <person name="Op den Camp H."/>
            <person name="Overmann J."/>
            <person name="Amann R."/>
            <person name="Jetten M.S.M."/>
            <person name="Mascher T."/>
            <person name="Medema M.H."/>
            <person name="Devos D.P."/>
            <person name="Kaster A.-K."/>
            <person name="Ovreas L."/>
            <person name="Rohde M."/>
            <person name="Galperin M.Y."/>
            <person name="Jogler C."/>
        </authorList>
    </citation>
    <scope>NUCLEOTIDE SEQUENCE [LARGE SCALE GENOMIC DNA]</scope>
    <source>
        <strain evidence="3 4">Poly30</strain>
    </source>
</reference>
<dbReference type="Pfam" id="PF00753">
    <property type="entry name" value="Lactamase_B"/>
    <property type="match status" value="1"/>
</dbReference>
<evidence type="ECO:0000256" key="1">
    <source>
        <dbReference type="ARBA" id="ARBA00022723"/>
    </source>
</evidence>
<dbReference type="SMART" id="SM00849">
    <property type="entry name" value="Lactamase_B"/>
    <property type="match status" value="1"/>
</dbReference>
<evidence type="ECO:0000313" key="4">
    <source>
        <dbReference type="Proteomes" id="UP000320390"/>
    </source>
</evidence>
<dbReference type="EC" id="3.-.-.-" evidence="3"/>
<dbReference type="CDD" id="cd00158">
    <property type="entry name" value="RHOD"/>
    <property type="match status" value="2"/>
</dbReference>
<dbReference type="AlphaFoldDB" id="A0A518ENT8"/>
<keyword evidence="1" id="KW-0479">Metal-binding</keyword>
<gene>
    <name evidence="3" type="primary">blh_1</name>
    <name evidence="3" type="ORF">Poly30_12470</name>
</gene>
<dbReference type="Pfam" id="PF00581">
    <property type="entry name" value="Rhodanese"/>
    <property type="match status" value="2"/>
</dbReference>
<name>A0A518ENT8_9BACT</name>
<dbReference type="GO" id="GO:0016787">
    <property type="term" value="F:hydrolase activity"/>
    <property type="evidence" value="ECO:0007669"/>
    <property type="project" value="UniProtKB-KW"/>
</dbReference>
<evidence type="ECO:0000313" key="3">
    <source>
        <dbReference type="EMBL" id="QDV05745.1"/>
    </source>
</evidence>
<dbReference type="SMART" id="SM00450">
    <property type="entry name" value="RHOD"/>
    <property type="match status" value="2"/>
</dbReference>
<dbReference type="CDD" id="cd07724">
    <property type="entry name" value="POD-like_MBL-fold"/>
    <property type="match status" value="1"/>
</dbReference>
<organism evidence="3 4">
    <name type="scientific">Saltatorellus ferox</name>
    <dbReference type="NCBI Taxonomy" id="2528018"/>
    <lineage>
        <taxon>Bacteria</taxon>
        <taxon>Pseudomonadati</taxon>
        <taxon>Planctomycetota</taxon>
        <taxon>Planctomycetia</taxon>
        <taxon>Planctomycetia incertae sedis</taxon>
        <taxon>Saltatorellus</taxon>
    </lineage>
</organism>
<dbReference type="Gene3D" id="3.40.250.10">
    <property type="entry name" value="Rhodanese-like domain"/>
    <property type="match status" value="2"/>
</dbReference>
<keyword evidence="3" id="KW-0378">Hydrolase</keyword>
<keyword evidence="4" id="KW-1185">Reference proteome</keyword>
<accession>A0A518ENT8</accession>
<feature type="domain" description="Rhodanese" evidence="2">
    <location>
        <begin position="376"/>
        <end position="464"/>
    </location>
</feature>
<dbReference type="FunFam" id="3.60.15.10:FF:000030">
    <property type="entry name" value="Metallo-beta-lactamase family protein"/>
    <property type="match status" value="1"/>
</dbReference>
<dbReference type="Gene3D" id="3.60.15.10">
    <property type="entry name" value="Ribonuclease Z/Hydroxyacylglutathione hydrolase-like"/>
    <property type="match status" value="1"/>
</dbReference>
<feature type="domain" description="Rhodanese" evidence="2">
    <location>
        <begin position="271"/>
        <end position="360"/>
    </location>
</feature>
<dbReference type="RefSeq" id="WP_145195311.1">
    <property type="nucleotide sequence ID" value="NZ_CP036434.1"/>
</dbReference>
<dbReference type="GO" id="GO:0070813">
    <property type="term" value="P:hydrogen sulfide metabolic process"/>
    <property type="evidence" value="ECO:0007669"/>
    <property type="project" value="TreeGrafter"/>
</dbReference>
<dbReference type="InterPro" id="IPR044528">
    <property type="entry name" value="POD-like_MBL-fold"/>
</dbReference>
<protein>
    <submittedName>
        <fullName evidence="3">Beta-lactamase hydrolase-like protein</fullName>
        <ecNumber evidence="3">3.-.-.-</ecNumber>
    </submittedName>
</protein>
<dbReference type="OrthoDB" id="9784009at2"/>
<dbReference type="SUPFAM" id="SSF56281">
    <property type="entry name" value="Metallo-hydrolase/oxidoreductase"/>
    <property type="match status" value="1"/>
</dbReference>
<dbReference type="EMBL" id="CP036434">
    <property type="protein sequence ID" value="QDV05745.1"/>
    <property type="molecule type" value="Genomic_DNA"/>
</dbReference>
<evidence type="ECO:0000259" key="2">
    <source>
        <dbReference type="PROSITE" id="PS50206"/>
    </source>
</evidence>